<organism evidence="2 3">
    <name type="scientific">Zea mays</name>
    <name type="common">Maize</name>
    <dbReference type="NCBI Taxonomy" id="4577"/>
    <lineage>
        <taxon>Eukaryota</taxon>
        <taxon>Viridiplantae</taxon>
        <taxon>Streptophyta</taxon>
        <taxon>Embryophyta</taxon>
        <taxon>Tracheophyta</taxon>
        <taxon>Spermatophyta</taxon>
        <taxon>Magnoliopsida</taxon>
        <taxon>Liliopsida</taxon>
        <taxon>Poales</taxon>
        <taxon>Poaceae</taxon>
        <taxon>PACMAD clade</taxon>
        <taxon>Panicoideae</taxon>
        <taxon>Andropogonodae</taxon>
        <taxon>Andropogoneae</taxon>
        <taxon>Tripsacinae</taxon>
        <taxon>Zea</taxon>
    </lineage>
</organism>
<dbReference type="Proteomes" id="UP000251960">
    <property type="component" value="Chromosome 5"/>
</dbReference>
<keyword evidence="1" id="KW-0472">Membrane</keyword>
<comment type="caution">
    <text evidence="2">The sequence shown here is derived from an EMBL/GenBank/DDBJ whole genome shotgun (WGS) entry which is preliminary data.</text>
</comment>
<dbReference type="EMBL" id="NCVQ01000006">
    <property type="protein sequence ID" value="PWZ22797.1"/>
    <property type="molecule type" value="Genomic_DNA"/>
</dbReference>
<evidence type="ECO:0000313" key="2">
    <source>
        <dbReference type="EMBL" id="PWZ22797.1"/>
    </source>
</evidence>
<keyword evidence="1" id="KW-0812">Transmembrane</keyword>
<sequence length="93" mass="10949">MLIHYSGDLISHMISSSWRIQMGYLGFLLQMLFILLMLLCSKGLTRLIPIMIFWMISQHSNVQKINHYPQLVLHRIYVIINSMIPICSVSRRM</sequence>
<dbReference type="AlphaFoldDB" id="A0A3L6ETY7"/>
<evidence type="ECO:0000256" key="1">
    <source>
        <dbReference type="SAM" id="Phobius"/>
    </source>
</evidence>
<reference evidence="2 3" key="1">
    <citation type="journal article" date="2018" name="Nat. Genet.">
        <title>Extensive intraspecific gene order and gene structural variations between Mo17 and other maize genomes.</title>
        <authorList>
            <person name="Sun S."/>
            <person name="Zhou Y."/>
            <person name="Chen J."/>
            <person name="Shi J."/>
            <person name="Zhao H."/>
            <person name="Zhao H."/>
            <person name="Song W."/>
            <person name="Zhang M."/>
            <person name="Cui Y."/>
            <person name="Dong X."/>
            <person name="Liu H."/>
            <person name="Ma X."/>
            <person name="Jiao Y."/>
            <person name="Wang B."/>
            <person name="Wei X."/>
            <person name="Stein J.C."/>
            <person name="Glaubitz J.C."/>
            <person name="Lu F."/>
            <person name="Yu G."/>
            <person name="Liang C."/>
            <person name="Fengler K."/>
            <person name="Li B."/>
            <person name="Rafalski A."/>
            <person name="Schnable P.S."/>
            <person name="Ware D.H."/>
            <person name="Buckler E.S."/>
            <person name="Lai J."/>
        </authorList>
    </citation>
    <scope>NUCLEOTIDE SEQUENCE [LARGE SCALE GENOMIC DNA]</scope>
    <source>
        <strain evidence="3">cv. Missouri 17</strain>
        <tissue evidence="2">Seedling</tissue>
    </source>
</reference>
<protein>
    <submittedName>
        <fullName evidence="2">Uncharacterized protein</fullName>
    </submittedName>
</protein>
<gene>
    <name evidence="2" type="ORF">Zm00014a_007913</name>
</gene>
<keyword evidence="1" id="KW-1133">Transmembrane helix</keyword>
<accession>A0A3L6ETY7</accession>
<feature type="transmembrane region" description="Helical" evidence="1">
    <location>
        <begin position="20"/>
        <end position="41"/>
    </location>
</feature>
<name>A0A3L6ETY7_MAIZE</name>
<proteinExistence type="predicted"/>
<evidence type="ECO:0000313" key="3">
    <source>
        <dbReference type="Proteomes" id="UP000251960"/>
    </source>
</evidence>